<evidence type="ECO:0000256" key="1">
    <source>
        <dbReference type="SAM" id="MobiDB-lite"/>
    </source>
</evidence>
<protein>
    <submittedName>
        <fullName evidence="2">Uncharacterized protein</fullName>
    </submittedName>
</protein>
<comment type="caution">
    <text evidence="2">The sequence shown here is derived from an EMBL/GenBank/DDBJ whole genome shotgun (WGS) entry which is preliminary data.</text>
</comment>
<proteinExistence type="predicted"/>
<accession>A0A8H4PNG8</accession>
<keyword evidence="3" id="KW-1185">Reference proteome</keyword>
<feature type="region of interest" description="Disordered" evidence="1">
    <location>
        <begin position="1"/>
        <end position="20"/>
    </location>
</feature>
<gene>
    <name evidence="2" type="ORF">G6O67_005841</name>
</gene>
<organism evidence="2 3">
    <name type="scientific">Ophiocordyceps sinensis</name>
    <dbReference type="NCBI Taxonomy" id="72228"/>
    <lineage>
        <taxon>Eukaryota</taxon>
        <taxon>Fungi</taxon>
        <taxon>Dikarya</taxon>
        <taxon>Ascomycota</taxon>
        <taxon>Pezizomycotina</taxon>
        <taxon>Sordariomycetes</taxon>
        <taxon>Hypocreomycetidae</taxon>
        <taxon>Hypocreales</taxon>
        <taxon>Ophiocordycipitaceae</taxon>
        <taxon>Ophiocordyceps</taxon>
    </lineage>
</organism>
<sequence length="77" mass="8222">MHTPPPTNGEQLNFPPPWTQDNANVHGRVCMAVWAEANACTSDGDDGASSHRMRSPLENVAYPVVIVGDLPSLAGPR</sequence>
<dbReference type="AlphaFoldDB" id="A0A8H4PNG8"/>
<dbReference type="EMBL" id="JAAVMX010000006">
    <property type="protein sequence ID" value="KAF4507176.1"/>
    <property type="molecule type" value="Genomic_DNA"/>
</dbReference>
<evidence type="ECO:0000313" key="2">
    <source>
        <dbReference type="EMBL" id="KAF4507176.1"/>
    </source>
</evidence>
<evidence type="ECO:0000313" key="3">
    <source>
        <dbReference type="Proteomes" id="UP000557566"/>
    </source>
</evidence>
<reference evidence="2 3" key="1">
    <citation type="journal article" date="2020" name="Genome Biol. Evol.">
        <title>A new high-quality draft genome assembly of the Chinese cordyceps Ophiocordyceps sinensis.</title>
        <authorList>
            <person name="Shu R."/>
            <person name="Zhang J."/>
            <person name="Meng Q."/>
            <person name="Zhang H."/>
            <person name="Zhou G."/>
            <person name="Li M."/>
            <person name="Wu P."/>
            <person name="Zhao Y."/>
            <person name="Chen C."/>
            <person name="Qin Q."/>
        </authorList>
    </citation>
    <scope>NUCLEOTIDE SEQUENCE [LARGE SCALE GENOMIC DNA]</scope>
    <source>
        <strain evidence="2 3">IOZ07</strain>
    </source>
</reference>
<name>A0A8H4PNG8_9HYPO</name>
<dbReference type="Proteomes" id="UP000557566">
    <property type="component" value="Unassembled WGS sequence"/>
</dbReference>